<evidence type="ECO:0000256" key="1">
    <source>
        <dbReference type="ARBA" id="ARBA00012493"/>
    </source>
</evidence>
<evidence type="ECO:0000256" key="2">
    <source>
        <dbReference type="ARBA" id="ARBA00023268"/>
    </source>
</evidence>
<reference evidence="5" key="1">
    <citation type="submission" date="2020-12" db="UniProtKB">
        <authorList>
            <consortium name="WormBaseParasite"/>
        </authorList>
    </citation>
    <scope>IDENTIFICATION</scope>
    <source>
        <strain evidence="5">MHco3</strain>
    </source>
</reference>
<dbReference type="FunFam" id="3.30.70.270:FF:000020">
    <property type="entry name" value="Transposon Tf2-6 polyprotein-like Protein"/>
    <property type="match status" value="1"/>
</dbReference>
<dbReference type="PROSITE" id="PS50878">
    <property type="entry name" value="RT_POL"/>
    <property type="match status" value="1"/>
</dbReference>
<dbReference type="AlphaFoldDB" id="A0A7I4Z2W2"/>
<keyword evidence="4" id="KW-1185">Reference proteome</keyword>
<dbReference type="PANTHER" id="PTHR37984:SF5">
    <property type="entry name" value="PROTEIN NYNRIN-LIKE"/>
    <property type="match status" value="1"/>
</dbReference>
<dbReference type="InterPro" id="IPR043502">
    <property type="entry name" value="DNA/RNA_pol_sf"/>
</dbReference>
<dbReference type="Gene3D" id="3.30.70.270">
    <property type="match status" value="2"/>
</dbReference>
<accession>A0A7I4Z2W2</accession>
<feature type="domain" description="Reverse transcriptase" evidence="3">
    <location>
        <begin position="1"/>
        <end position="178"/>
    </location>
</feature>
<dbReference type="SUPFAM" id="SSF56672">
    <property type="entry name" value="DNA/RNA polymerases"/>
    <property type="match status" value="1"/>
</dbReference>
<dbReference type="Proteomes" id="UP000025227">
    <property type="component" value="Unplaced"/>
</dbReference>
<dbReference type="GO" id="GO:0003964">
    <property type="term" value="F:RNA-directed DNA polymerase activity"/>
    <property type="evidence" value="ECO:0007669"/>
    <property type="project" value="UniProtKB-EC"/>
</dbReference>
<evidence type="ECO:0000259" key="3">
    <source>
        <dbReference type="PROSITE" id="PS50878"/>
    </source>
</evidence>
<dbReference type="InterPro" id="IPR041577">
    <property type="entry name" value="RT_RNaseH_2"/>
</dbReference>
<dbReference type="PANTHER" id="PTHR37984">
    <property type="entry name" value="PROTEIN CBG26694"/>
    <property type="match status" value="1"/>
</dbReference>
<dbReference type="OrthoDB" id="5850908at2759"/>
<proteinExistence type="predicted"/>
<organism evidence="4 5">
    <name type="scientific">Haemonchus contortus</name>
    <name type="common">Barber pole worm</name>
    <dbReference type="NCBI Taxonomy" id="6289"/>
    <lineage>
        <taxon>Eukaryota</taxon>
        <taxon>Metazoa</taxon>
        <taxon>Ecdysozoa</taxon>
        <taxon>Nematoda</taxon>
        <taxon>Chromadorea</taxon>
        <taxon>Rhabditida</taxon>
        <taxon>Rhabditina</taxon>
        <taxon>Rhabditomorpha</taxon>
        <taxon>Strongyloidea</taxon>
        <taxon>Trichostrongylidae</taxon>
        <taxon>Haemonchus</taxon>
    </lineage>
</organism>
<dbReference type="InterPro" id="IPR043128">
    <property type="entry name" value="Rev_trsase/Diguanyl_cyclase"/>
</dbReference>
<keyword evidence="2" id="KW-0511">Multifunctional enzyme</keyword>
<dbReference type="WBParaSite" id="HCON_00177260-00001">
    <property type="protein sequence ID" value="HCON_00177260-00001"/>
    <property type="gene ID" value="HCON_00177260"/>
</dbReference>
<sequence length="414" mass="46884">MDVVAPASHSEWLVPIVHVRKQNGKLRICADFSTGLNRALQSFDYTLPMLEDIFASLNGGAISSQIDLSDAYLQLELSEESKKKVVINTQKGLFRYNRLPFRIKIAPGSFQQVMNKMVTGLQGVATYLDDILVSGRNEQEHRENLLTVFGRIADYGFKVRLDKCTFSRPEIRYLGFILDKNGRRPNPEKIEAIMNMDEPKNILQLRSFLGMITGWLLYICAIMKNLRGPLGAFLKKEVKWRWSSQEHEAFEKLKEALSSDANLAHCDPQQKIVVAADACDYGIGCVISHRYEDGTEKPIAHASRSLSAAEKKYSQIEKFRNTPQIGLWDGLLFCLVMILTGQVDGLSRLMQKHQDADEDVVVAAVENDVSRLLKDCIRRLPLTREDVRDSTARDFLLKNIMSNVRSGKMAKDEL</sequence>
<dbReference type="Gene3D" id="3.10.10.10">
    <property type="entry name" value="HIV Type 1 Reverse Transcriptase, subunit A, domain 1"/>
    <property type="match status" value="1"/>
</dbReference>
<protein>
    <recommendedName>
        <fullName evidence="1">RNA-directed DNA polymerase</fullName>
        <ecNumber evidence="1">2.7.7.49</ecNumber>
    </recommendedName>
</protein>
<dbReference type="InterPro" id="IPR050951">
    <property type="entry name" value="Retrovirus_Pol_polyprotein"/>
</dbReference>
<dbReference type="Pfam" id="PF17919">
    <property type="entry name" value="RT_RNaseH_2"/>
    <property type="match status" value="1"/>
</dbReference>
<dbReference type="OMA" id="CERYILP"/>
<dbReference type="InterPro" id="IPR000477">
    <property type="entry name" value="RT_dom"/>
</dbReference>
<name>A0A7I4Z2W2_HAECO</name>
<dbReference type="Pfam" id="PF00078">
    <property type="entry name" value="RVT_1"/>
    <property type="match status" value="1"/>
</dbReference>
<dbReference type="CDD" id="cd01647">
    <property type="entry name" value="RT_LTR"/>
    <property type="match status" value="1"/>
</dbReference>
<evidence type="ECO:0000313" key="4">
    <source>
        <dbReference type="Proteomes" id="UP000025227"/>
    </source>
</evidence>
<evidence type="ECO:0000313" key="5">
    <source>
        <dbReference type="WBParaSite" id="HCON_00177260-00001"/>
    </source>
</evidence>
<dbReference type="EC" id="2.7.7.49" evidence="1"/>